<evidence type="ECO:0000256" key="4">
    <source>
        <dbReference type="ARBA" id="ARBA00007637"/>
    </source>
</evidence>
<keyword evidence="8 10" id="KW-0413">Isomerase</keyword>
<comment type="subunit">
    <text evidence="10">Homodimer.</text>
</comment>
<dbReference type="InterPro" id="IPR005886">
    <property type="entry name" value="UDP_G4E"/>
</dbReference>
<dbReference type="Gene3D" id="3.40.50.720">
    <property type="entry name" value="NAD(P)-binding Rossmann-like Domain"/>
    <property type="match status" value="1"/>
</dbReference>
<evidence type="ECO:0000256" key="6">
    <source>
        <dbReference type="ARBA" id="ARBA00018569"/>
    </source>
</evidence>
<organism evidence="12">
    <name type="scientific">Helicobacter cynogastricus</name>
    <dbReference type="NCBI Taxonomy" id="329937"/>
    <lineage>
        <taxon>Bacteria</taxon>
        <taxon>Pseudomonadati</taxon>
        <taxon>Campylobacterota</taxon>
        <taxon>Epsilonproteobacteria</taxon>
        <taxon>Campylobacterales</taxon>
        <taxon>Helicobacteraceae</taxon>
        <taxon>Helicobacter</taxon>
    </lineage>
</organism>
<dbReference type="InterPro" id="IPR001509">
    <property type="entry name" value="Epimerase_deHydtase"/>
</dbReference>
<feature type="domain" description="NAD-dependent epimerase/dehydratase" evidence="11">
    <location>
        <begin position="26"/>
        <end position="286"/>
    </location>
</feature>
<dbReference type="InterPro" id="IPR036291">
    <property type="entry name" value="NAD(P)-bd_dom_sf"/>
</dbReference>
<dbReference type="Gene3D" id="3.90.25.10">
    <property type="entry name" value="UDP-galactose 4-epimerase, domain 1"/>
    <property type="match status" value="1"/>
</dbReference>
<evidence type="ECO:0000256" key="2">
    <source>
        <dbReference type="ARBA" id="ARBA00001911"/>
    </source>
</evidence>
<sequence>MGLTVQLPKLNLDNIHLKGAYMLVFTGGCGYIGSSVARLFLERTDYKILLVDNLSTGFEIHAQTLKHYHPERIEFALLDLKDTQALDTLFKSKRNQGQEIKGVLHFAAKLLVEESTRLPLAYYENNVCNTLQLAKLCAQHDIQYFLFSSSAAVYGQACAHVSEQTSLDPINPYGASKMMSERILLDSPLSCAILRYFNVAGATHFNDYSTLFGLGQRAQNATHLIKIACECATHKRSSMGIFGTDYPTPDGTCVRDYIHIDDLALAHLEAFNTLLKTSQSEIYNVGYGRGYSVREVIEKVKEISGVDFKVKLQGRRAGDPASLIADNTKILSQTAFKPQFDNLENIIKSAYEWEKYLGVQHA</sequence>
<dbReference type="GO" id="GO:0033499">
    <property type="term" value="P:galactose catabolic process via UDP-galactose, Leloir pathway"/>
    <property type="evidence" value="ECO:0007669"/>
    <property type="project" value="TreeGrafter"/>
</dbReference>
<dbReference type="SUPFAM" id="SSF51735">
    <property type="entry name" value="NAD(P)-binding Rossmann-fold domains"/>
    <property type="match status" value="1"/>
</dbReference>
<dbReference type="NCBIfam" id="TIGR01179">
    <property type="entry name" value="galE"/>
    <property type="match status" value="1"/>
</dbReference>
<dbReference type="UniPathway" id="UPA00214"/>
<comment type="catalytic activity">
    <reaction evidence="1 10">
        <text>UDP-alpha-D-glucose = UDP-alpha-D-galactose</text>
        <dbReference type="Rhea" id="RHEA:22168"/>
        <dbReference type="ChEBI" id="CHEBI:58885"/>
        <dbReference type="ChEBI" id="CHEBI:66914"/>
        <dbReference type="EC" id="5.1.3.2"/>
    </reaction>
</comment>
<evidence type="ECO:0000259" key="11">
    <source>
        <dbReference type="Pfam" id="PF01370"/>
    </source>
</evidence>
<evidence type="ECO:0000256" key="9">
    <source>
        <dbReference type="ARBA" id="ARBA00023277"/>
    </source>
</evidence>
<name>A0A1R3UHW8_9HELI</name>
<evidence type="ECO:0000313" key="12">
    <source>
        <dbReference type="EMBL" id="SFZ72099.1"/>
    </source>
</evidence>
<dbReference type="PANTHER" id="PTHR43725">
    <property type="entry name" value="UDP-GLUCOSE 4-EPIMERASE"/>
    <property type="match status" value="1"/>
</dbReference>
<dbReference type="CDD" id="cd05247">
    <property type="entry name" value="UDP_G4E_1_SDR_e"/>
    <property type="match status" value="1"/>
</dbReference>
<dbReference type="EMBL" id="LT633466">
    <property type="protein sequence ID" value="SFZ72099.1"/>
    <property type="molecule type" value="Genomic_DNA"/>
</dbReference>
<reference evidence="12" key="1">
    <citation type="submission" date="2016-10" db="EMBL/GenBank/DDBJ databases">
        <title>Proteomic and phylogenetic analysis of the outer membrane protein repertoire of gastric Helicobacter species.</title>
        <authorList>
            <person name="Joosten M."/>
        </authorList>
    </citation>
    <scope>NUCLEOTIDE SEQUENCE</scope>
    <source>
        <strain evidence="12">JKM4</strain>
    </source>
</reference>
<keyword evidence="7 10" id="KW-0520">NAD</keyword>
<dbReference type="Pfam" id="PF01370">
    <property type="entry name" value="Epimerase"/>
    <property type="match status" value="1"/>
</dbReference>
<evidence type="ECO:0000256" key="8">
    <source>
        <dbReference type="ARBA" id="ARBA00023235"/>
    </source>
</evidence>
<evidence type="ECO:0000256" key="5">
    <source>
        <dbReference type="ARBA" id="ARBA00013189"/>
    </source>
</evidence>
<comment type="pathway">
    <text evidence="3 10">Carbohydrate metabolism; galactose metabolism.</text>
</comment>
<evidence type="ECO:0000256" key="10">
    <source>
        <dbReference type="RuleBase" id="RU366046"/>
    </source>
</evidence>
<dbReference type="EC" id="5.1.3.2" evidence="5 10"/>
<evidence type="ECO:0000256" key="1">
    <source>
        <dbReference type="ARBA" id="ARBA00000083"/>
    </source>
</evidence>
<proteinExistence type="inferred from homology"/>
<keyword evidence="9 10" id="KW-0119">Carbohydrate metabolism</keyword>
<evidence type="ECO:0000256" key="7">
    <source>
        <dbReference type="ARBA" id="ARBA00023027"/>
    </source>
</evidence>
<gene>
    <name evidence="12" type="primary">omp544</name>
</gene>
<evidence type="ECO:0000256" key="3">
    <source>
        <dbReference type="ARBA" id="ARBA00004947"/>
    </source>
</evidence>
<comment type="similarity">
    <text evidence="4 10">Belongs to the NAD(P)-dependent epimerase/dehydratase family.</text>
</comment>
<dbReference type="GO" id="GO:0003978">
    <property type="term" value="F:UDP-glucose 4-epimerase activity"/>
    <property type="evidence" value="ECO:0007669"/>
    <property type="project" value="UniProtKB-UniRule"/>
</dbReference>
<comment type="cofactor">
    <cofactor evidence="2 10">
        <name>NAD(+)</name>
        <dbReference type="ChEBI" id="CHEBI:57540"/>
    </cofactor>
</comment>
<dbReference type="PANTHER" id="PTHR43725:SF53">
    <property type="entry name" value="UDP-ARABINOSE 4-EPIMERASE 1"/>
    <property type="match status" value="1"/>
</dbReference>
<dbReference type="AlphaFoldDB" id="A0A1R3UHW8"/>
<accession>A0A1R3UHW8</accession>
<protein>
    <recommendedName>
        <fullName evidence="6 10">UDP-glucose 4-epimerase</fullName>
        <ecNumber evidence="5 10">5.1.3.2</ecNumber>
    </recommendedName>
</protein>